<dbReference type="STRING" id="754476.Q7A_2411"/>
<dbReference type="HOGENOM" id="CLU_2330530_0_0_6"/>
<dbReference type="Proteomes" id="UP000009144">
    <property type="component" value="Chromosome"/>
</dbReference>
<reference evidence="2 3" key="2">
    <citation type="journal article" date="2013" name="Int. J. Syst. Evol. Microbiol.">
        <title>Methylophaga nitratireducenticrescens sp. nov. and Methylophaga frappieri sp. nov., isolated from the biofilm of the methanol-fed denitrification system treating the seawater at the Montreal Biodome.</title>
        <authorList>
            <person name="Villeneuve C."/>
            <person name="Martineau C."/>
            <person name="Mauffrey F."/>
            <person name="Villemur R."/>
        </authorList>
    </citation>
    <scope>NUCLEOTIDE SEQUENCE [LARGE SCALE GENOMIC DNA]</scope>
    <source>
        <strain evidence="2 3">JAM1</strain>
    </source>
</reference>
<reference evidence="2 3" key="1">
    <citation type="journal article" date="2012" name="J. Bacteriol.">
        <title>Complete genome sequences of Methylophaga sp. strain JAM1 and Methylophaga sp. strain JAM7.</title>
        <authorList>
            <person name="Villeneuve C."/>
            <person name="Martineau C."/>
            <person name="Mauffrey F."/>
            <person name="Villemur R."/>
        </authorList>
    </citation>
    <scope>NUCLEOTIDE SEQUENCE [LARGE SCALE GENOMIC DNA]</scope>
    <source>
        <strain evidence="2 3">JAM1</strain>
    </source>
</reference>
<evidence type="ECO:0000256" key="1">
    <source>
        <dbReference type="SAM" id="SignalP"/>
    </source>
</evidence>
<proteinExistence type="predicted"/>
<sequence length="98" mass="10676">MKIFSILVFMLFSASAFSGANTSFTQTGVISEESGHSNTIIINDTAYRIDSNTNVHALVRHGELGPQLPAGELIGFNTTNEENSELPYVTDIWLLNAN</sequence>
<keyword evidence="3" id="KW-1185">Reference proteome</keyword>
<dbReference type="EMBL" id="CP003390">
    <property type="protein sequence ID" value="AFI85211.1"/>
    <property type="molecule type" value="Genomic_DNA"/>
</dbReference>
<dbReference type="PATRIC" id="fig|754476.3.peg.2374"/>
<evidence type="ECO:0000313" key="3">
    <source>
        <dbReference type="Proteomes" id="UP000009144"/>
    </source>
</evidence>
<dbReference type="KEGG" id="mej:Q7A_2411"/>
<keyword evidence="1" id="KW-0732">Signal</keyword>
<feature type="chain" id="PRO_5003653846" evidence="1">
    <location>
        <begin position="21"/>
        <end position="98"/>
    </location>
</feature>
<dbReference type="OrthoDB" id="9937741at2"/>
<evidence type="ECO:0000313" key="2">
    <source>
        <dbReference type="EMBL" id="AFI85211.1"/>
    </source>
</evidence>
<organism evidence="2 3">
    <name type="scientific">Methylophaga nitratireducenticrescens</name>
    <dbReference type="NCBI Taxonomy" id="754476"/>
    <lineage>
        <taxon>Bacteria</taxon>
        <taxon>Pseudomonadati</taxon>
        <taxon>Pseudomonadota</taxon>
        <taxon>Gammaproteobacteria</taxon>
        <taxon>Thiotrichales</taxon>
        <taxon>Piscirickettsiaceae</taxon>
        <taxon>Methylophaga</taxon>
    </lineage>
</organism>
<dbReference type="AlphaFoldDB" id="I1XLE2"/>
<dbReference type="RefSeq" id="WP_014707576.1">
    <property type="nucleotide sequence ID" value="NC_017857.3"/>
</dbReference>
<name>I1XLE2_METNJ</name>
<accession>I1XLE2</accession>
<feature type="signal peptide" evidence="1">
    <location>
        <begin position="1"/>
        <end position="20"/>
    </location>
</feature>
<gene>
    <name evidence="2" type="ordered locus">Q7A_2411</name>
</gene>
<protein>
    <submittedName>
        <fullName evidence="2">Uncharacterized protein</fullName>
    </submittedName>
</protein>